<keyword evidence="7 14" id="KW-0418">Kinase</keyword>
<feature type="coiled-coil region" evidence="10">
    <location>
        <begin position="288"/>
        <end position="322"/>
    </location>
</feature>
<dbReference type="SUPFAM" id="SSF55874">
    <property type="entry name" value="ATPase domain of HSP90 chaperone/DNA topoisomerase II/histidine kinase"/>
    <property type="match status" value="1"/>
</dbReference>
<keyword evidence="15" id="KW-1185">Reference proteome</keyword>
<dbReference type="CDD" id="cd00075">
    <property type="entry name" value="HATPase"/>
    <property type="match status" value="1"/>
</dbReference>
<evidence type="ECO:0000256" key="3">
    <source>
        <dbReference type="ARBA" id="ARBA00012438"/>
    </source>
</evidence>
<dbReference type="KEGG" id="shal:SHALO_1259"/>
<evidence type="ECO:0000256" key="1">
    <source>
        <dbReference type="ARBA" id="ARBA00000085"/>
    </source>
</evidence>
<dbReference type="GO" id="GO:0000156">
    <property type="term" value="F:phosphorelay response regulator activity"/>
    <property type="evidence" value="ECO:0007669"/>
    <property type="project" value="TreeGrafter"/>
</dbReference>
<organism evidence="14 15">
    <name type="scientific">Sulfurospirillum halorespirans DSM 13726</name>
    <dbReference type="NCBI Taxonomy" id="1193502"/>
    <lineage>
        <taxon>Bacteria</taxon>
        <taxon>Pseudomonadati</taxon>
        <taxon>Campylobacterota</taxon>
        <taxon>Epsilonproteobacteria</taxon>
        <taxon>Campylobacterales</taxon>
        <taxon>Sulfurospirillaceae</taxon>
        <taxon>Sulfurospirillum</taxon>
    </lineage>
</organism>
<evidence type="ECO:0000313" key="15">
    <source>
        <dbReference type="Proteomes" id="UP000094609"/>
    </source>
</evidence>
<evidence type="ECO:0000256" key="2">
    <source>
        <dbReference type="ARBA" id="ARBA00004370"/>
    </source>
</evidence>
<evidence type="ECO:0000259" key="13">
    <source>
        <dbReference type="PROSITE" id="PS50885"/>
    </source>
</evidence>
<dbReference type="GO" id="GO:0005524">
    <property type="term" value="F:ATP binding"/>
    <property type="evidence" value="ECO:0007669"/>
    <property type="project" value="UniProtKB-KW"/>
</dbReference>
<evidence type="ECO:0000256" key="7">
    <source>
        <dbReference type="ARBA" id="ARBA00022777"/>
    </source>
</evidence>
<dbReference type="RefSeq" id="WP_069477855.1">
    <property type="nucleotide sequence ID" value="NZ_CP017111.1"/>
</dbReference>
<dbReference type="EC" id="2.7.13.3" evidence="3"/>
<evidence type="ECO:0000313" key="14">
    <source>
        <dbReference type="EMBL" id="AOO65037.1"/>
    </source>
</evidence>
<feature type="transmembrane region" description="Helical" evidence="11">
    <location>
        <begin position="176"/>
        <end position="197"/>
    </location>
</feature>
<dbReference type="PANTHER" id="PTHR42878:SF7">
    <property type="entry name" value="SENSOR HISTIDINE KINASE GLRK"/>
    <property type="match status" value="1"/>
</dbReference>
<sequence length="554" mass="63555">MNNLSIRTKFLILGIIAFVSLLSLALLSMNINQRGFANLHHVFTDFKKVQNLQSNYIEPLFILRETMLTLVMSPNDDYKKRADQKLMPILDKLETMIAQAPEPIVEQWKRYKELLLTTRSYALQSFDEGSFMNAISEERDAFYTLINSLKELQEERLEDSQSTFTYAEKNVIQSHYYLIVGFFLIAVISFLFDSVIVKQIVESIEKVQHGLQQFFTYLKNPAKTDEQVFIKLDHNDELGKMAKTINQHVAGVQETLNQDRLLIQEATQTVSNLKEGKFGQRLSLSSNYHELNALKDVMNEMIDSLEQKIQEEIKQRSDQEKLLVQQSKLAAMGNMLGNIAHQWRQPISEINAILMEVEAIARYDTLSQEDLFKFIHTCCDVTEHMSNTIYDFQNFFQPSKNKESFSVMEACNNAISIINASLKYHNITLAYDYAAKDSLIIGYPNEFAHAVLNILSNAKDVLIERRVLEPSIRINIKIGKQFTIIRIEDNGGGIAPENIERIFEPYFTTKHAKQGTGIGLYMTKAIIENNMQGYVNVENTDKGALFSIKLHLPL</sequence>
<evidence type="ECO:0000256" key="8">
    <source>
        <dbReference type="ARBA" id="ARBA00022840"/>
    </source>
</evidence>
<dbReference type="SMART" id="SM00387">
    <property type="entry name" value="HATPase_c"/>
    <property type="match status" value="1"/>
</dbReference>
<dbReference type="PATRIC" id="fig|1193502.14.peg.1278"/>
<dbReference type="GO" id="GO:0030295">
    <property type="term" value="F:protein kinase activator activity"/>
    <property type="evidence" value="ECO:0007669"/>
    <property type="project" value="TreeGrafter"/>
</dbReference>
<name>A0A1D7TJ68_9BACT</name>
<keyword evidence="6" id="KW-0547">Nucleotide-binding</keyword>
<dbReference type="PRINTS" id="PR00344">
    <property type="entry name" value="BCTRLSENSOR"/>
</dbReference>
<dbReference type="GO" id="GO:0016020">
    <property type="term" value="C:membrane"/>
    <property type="evidence" value="ECO:0007669"/>
    <property type="project" value="UniProtKB-SubCell"/>
</dbReference>
<dbReference type="Gene3D" id="1.10.287.130">
    <property type="match status" value="1"/>
</dbReference>
<dbReference type="InterPro" id="IPR003661">
    <property type="entry name" value="HisK_dim/P_dom"/>
</dbReference>
<evidence type="ECO:0000256" key="5">
    <source>
        <dbReference type="ARBA" id="ARBA00022679"/>
    </source>
</evidence>
<dbReference type="Pfam" id="PF02518">
    <property type="entry name" value="HATPase_c"/>
    <property type="match status" value="1"/>
</dbReference>
<keyword evidence="11" id="KW-1133">Transmembrane helix</keyword>
<dbReference type="Gene3D" id="3.30.565.10">
    <property type="entry name" value="Histidine kinase-like ATPase, C-terminal domain"/>
    <property type="match status" value="1"/>
</dbReference>
<dbReference type="Gene3D" id="6.10.340.10">
    <property type="match status" value="1"/>
</dbReference>
<dbReference type="PANTHER" id="PTHR42878">
    <property type="entry name" value="TWO-COMPONENT HISTIDINE KINASE"/>
    <property type="match status" value="1"/>
</dbReference>
<dbReference type="InterPro" id="IPR003594">
    <property type="entry name" value="HATPase_dom"/>
</dbReference>
<dbReference type="InterPro" id="IPR050351">
    <property type="entry name" value="BphY/WalK/GraS-like"/>
</dbReference>
<dbReference type="SUPFAM" id="SSF47384">
    <property type="entry name" value="Homodimeric domain of signal transducing histidine kinase"/>
    <property type="match status" value="1"/>
</dbReference>
<evidence type="ECO:0000256" key="9">
    <source>
        <dbReference type="ARBA" id="ARBA00023012"/>
    </source>
</evidence>
<protein>
    <recommendedName>
        <fullName evidence="3">histidine kinase</fullName>
        <ecNumber evidence="3">2.7.13.3</ecNumber>
    </recommendedName>
</protein>
<dbReference type="STRING" id="1193502.SHALO_1259"/>
<keyword evidence="9" id="KW-0902">Two-component regulatory system</keyword>
<keyword evidence="11" id="KW-0812">Transmembrane</keyword>
<dbReference type="PROSITE" id="PS50885">
    <property type="entry name" value="HAMP"/>
    <property type="match status" value="1"/>
</dbReference>
<dbReference type="GO" id="GO:0000155">
    <property type="term" value="F:phosphorelay sensor kinase activity"/>
    <property type="evidence" value="ECO:0007669"/>
    <property type="project" value="InterPro"/>
</dbReference>
<keyword evidence="4" id="KW-0597">Phosphoprotein</keyword>
<dbReference type="InterPro" id="IPR005467">
    <property type="entry name" value="His_kinase_dom"/>
</dbReference>
<dbReference type="PROSITE" id="PS50109">
    <property type="entry name" value="HIS_KIN"/>
    <property type="match status" value="1"/>
</dbReference>
<keyword evidence="11" id="KW-0472">Membrane</keyword>
<evidence type="ECO:0000259" key="12">
    <source>
        <dbReference type="PROSITE" id="PS50109"/>
    </source>
</evidence>
<keyword evidence="10" id="KW-0175">Coiled coil</keyword>
<dbReference type="InterPro" id="IPR036097">
    <property type="entry name" value="HisK_dim/P_sf"/>
</dbReference>
<evidence type="ECO:0000256" key="4">
    <source>
        <dbReference type="ARBA" id="ARBA00022553"/>
    </source>
</evidence>
<dbReference type="GO" id="GO:0007234">
    <property type="term" value="P:osmosensory signaling via phosphorelay pathway"/>
    <property type="evidence" value="ECO:0007669"/>
    <property type="project" value="TreeGrafter"/>
</dbReference>
<dbReference type="InterPro" id="IPR003660">
    <property type="entry name" value="HAMP_dom"/>
</dbReference>
<dbReference type="Proteomes" id="UP000094609">
    <property type="component" value="Chromosome"/>
</dbReference>
<keyword evidence="5" id="KW-0808">Transferase</keyword>
<evidence type="ECO:0000256" key="10">
    <source>
        <dbReference type="SAM" id="Coils"/>
    </source>
</evidence>
<reference evidence="15" key="1">
    <citation type="submission" date="2016-08" db="EMBL/GenBank/DDBJ databases">
        <title>Complete genome sequence of the organohalide-respiring Epsilonproteobacterium Sulfurospirillum halorespirans.</title>
        <authorList>
            <person name="Goris T."/>
            <person name="Zimmermann J."/>
            <person name="Schenz B."/>
            <person name="Lemos M."/>
            <person name="Hackermueller J."/>
            <person name="Diekert G."/>
        </authorList>
    </citation>
    <scope>NUCLEOTIDE SEQUENCE [LARGE SCALE GENOMIC DNA]</scope>
    <source>
        <strain>DSM 13726</strain>
        <strain evidence="15">PCE-M2</strain>
    </source>
</reference>
<feature type="domain" description="HAMP" evidence="13">
    <location>
        <begin position="263"/>
        <end position="310"/>
    </location>
</feature>
<evidence type="ECO:0000256" key="6">
    <source>
        <dbReference type="ARBA" id="ARBA00022741"/>
    </source>
</evidence>
<feature type="transmembrane region" description="Helical" evidence="11">
    <location>
        <begin position="6"/>
        <end position="27"/>
    </location>
</feature>
<dbReference type="AlphaFoldDB" id="A0A1D7TJ68"/>
<accession>A0A1D7TJ68</accession>
<dbReference type="CDD" id="cd00082">
    <property type="entry name" value="HisKA"/>
    <property type="match status" value="1"/>
</dbReference>
<keyword evidence="8" id="KW-0067">ATP-binding</keyword>
<comment type="catalytic activity">
    <reaction evidence="1">
        <text>ATP + protein L-histidine = ADP + protein N-phospho-L-histidine.</text>
        <dbReference type="EC" id="2.7.13.3"/>
    </reaction>
</comment>
<evidence type="ECO:0000256" key="11">
    <source>
        <dbReference type="SAM" id="Phobius"/>
    </source>
</evidence>
<proteinExistence type="predicted"/>
<feature type="domain" description="Histidine kinase" evidence="12">
    <location>
        <begin position="338"/>
        <end position="554"/>
    </location>
</feature>
<comment type="subcellular location">
    <subcellularLocation>
        <location evidence="2">Membrane</location>
    </subcellularLocation>
</comment>
<dbReference type="EMBL" id="CP017111">
    <property type="protein sequence ID" value="AOO65037.1"/>
    <property type="molecule type" value="Genomic_DNA"/>
</dbReference>
<dbReference type="InterPro" id="IPR004358">
    <property type="entry name" value="Sig_transdc_His_kin-like_C"/>
</dbReference>
<gene>
    <name evidence="14" type="ORF">SHALO_1259</name>
</gene>
<dbReference type="InterPro" id="IPR036890">
    <property type="entry name" value="HATPase_C_sf"/>
</dbReference>